<evidence type="ECO:0000313" key="2">
    <source>
        <dbReference type="Proteomes" id="UP001443914"/>
    </source>
</evidence>
<comment type="caution">
    <text evidence="1">The sequence shown here is derived from an EMBL/GenBank/DDBJ whole genome shotgun (WGS) entry which is preliminary data.</text>
</comment>
<proteinExistence type="predicted"/>
<evidence type="ECO:0000313" key="1">
    <source>
        <dbReference type="EMBL" id="KAK9726231.1"/>
    </source>
</evidence>
<dbReference type="EMBL" id="JBDFQZ010000005">
    <property type="protein sequence ID" value="KAK9726231.1"/>
    <property type="molecule type" value="Genomic_DNA"/>
</dbReference>
<keyword evidence="2" id="KW-1185">Reference proteome</keyword>
<gene>
    <name evidence="1" type="ORF">RND81_05G200300</name>
</gene>
<dbReference type="Proteomes" id="UP001443914">
    <property type="component" value="Unassembled WGS sequence"/>
</dbReference>
<accession>A0AAW1L2P3</accession>
<dbReference type="AlphaFoldDB" id="A0AAW1L2P3"/>
<reference evidence="1" key="1">
    <citation type="submission" date="2024-03" db="EMBL/GenBank/DDBJ databases">
        <title>WGS assembly of Saponaria officinalis var. Norfolk2.</title>
        <authorList>
            <person name="Jenkins J."/>
            <person name="Shu S."/>
            <person name="Grimwood J."/>
            <person name="Barry K."/>
            <person name="Goodstein D."/>
            <person name="Schmutz J."/>
            <person name="Leebens-Mack J."/>
            <person name="Osbourn A."/>
        </authorList>
    </citation>
    <scope>NUCLEOTIDE SEQUENCE [LARGE SCALE GENOMIC DNA]</scope>
    <source>
        <strain evidence="1">JIC</strain>
    </source>
</reference>
<organism evidence="1 2">
    <name type="scientific">Saponaria officinalis</name>
    <name type="common">Common soapwort</name>
    <name type="synonym">Lychnis saponaria</name>
    <dbReference type="NCBI Taxonomy" id="3572"/>
    <lineage>
        <taxon>Eukaryota</taxon>
        <taxon>Viridiplantae</taxon>
        <taxon>Streptophyta</taxon>
        <taxon>Embryophyta</taxon>
        <taxon>Tracheophyta</taxon>
        <taxon>Spermatophyta</taxon>
        <taxon>Magnoliopsida</taxon>
        <taxon>eudicotyledons</taxon>
        <taxon>Gunneridae</taxon>
        <taxon>Pentapetalae</taxon>
        <taxon>Caryophyllales</taxon>
        <taxon>Caryophyllaceae</taxon>
        <taxon>Caryophylleae</taxon>
        <taxon>Saponaria</taxon>
    </lineage>
</organism>
<protein>
    <submittedName>
        <fullName evidence="1">Uncharacterized protein</fullName>
    </submittedName>
</protein>
<sequence>MMGAELDILKVGHILLLVLKEHFYAVRRPESHIFLLQIDFRQLESVNDMLCAEHYCDAIMLESYDLLLQIYFKQSGNVSLRQLNCIIAMCSAQNELRCQNAWISQISATIDFKQLENVSLRRLNCSIT</sequence>
<name>A0AAW1L2P3_SAPOF</name>